<dbReference type="AlphaFoldDB" id="A0A9P5PFQ1"/>
<dbReference type="OrthoDB" id="3052721at2759"/>
<organism evidence="1 2">
    <name type="scientific">Rhodocollybia butyracea</name>
    <dbReference type="NCBI Taxonomy" id="206335"/>
    <lineage>
        <taxon>Eukaryota</taxon>
        <taxon>Fungi</taxon>
        <taxon>Dikarya</taxon>
        <taxon>Basidiomycota</taxon>
        <taxon>Agaricomycotina</taxon>
        <taxon>Agaricomycetes</taxon>
        <taxon>Agaricomycetidae</taxon>
        <taxon>Agaricales</taxon>
        <taxon>Marasmiineae</taxon>
        <taxon>Omphalotaceae</taxon>
        <taxon>Rhodocollybia</taxon>
    </lineage>
</organism>
<keyword evidence="2" id="KW-1185">Reference proteome</keyword>
<reference evidence="1" key="1">
    <citation type="submission" date="2020-11" db="EMBL/GenBank/DDBJ databases">
        <authorList>
            <consortium name="DOE Joint Genome Institute"/>
            <person name="Ahrendt S."/>
            <person name="Riley R."/>
            <person name="Andreopoulos W."/>
            <person name="Labutti K."/>
            <person name="Pangilinan J."/>
            <person name="Ruiz-Duenas F.J."/>
            <person name="Barrasa J.M."/>
            <person name="Sanchez-Garcia M."/>
            <person name="Camarero S."/>
            <person name="Miyauchi S."/>
            <person name="Serrano A."/>
            <person name="Linde D."/>
            <person name="Babiker R."/>
            <person name="Drula E."/>
            <person name="Ayuso-Fernandez I."/>
            <person name="Pacheco R."/>
            <person name="Padilla G."/>
            <person name="Ferreira P."/>
            <person name="Barriuso J."/>
            <person name="Kellner H."/>
            <person name="Castanera R."/>
            <person name="Alfaro M."/>
            <person name="Ramirez L."/>
            <person name="Pisabarro A.G."/>
            <person name="Kuo A."/>
            <person name="Tritt A."/>
            <person name="Lipzen A."/>
            <person name="He G."/>
            <person name="Yan M."/>
            <person name="Ng V."/>
            <person name="Cullen D."/>
            <person name="Martin F."/>
            <person name="Rosso M.-N."/>
            <person name="Henrissat B."/>
            <person name="Hibbett D."/>
            <person name="Martinez A.T."/>
            <person name="Grigoriev I.V."/>
        </authorList>
    </citation>
    <scope>NUCLEOTIDE SEQUENCE</scope>
    <source>
        <strain evidence="1">AH 40177</strain>
    </source>
</reference>
<evidence type="ECO:0000313" key="2">
    <source>
        <dbReference type="Proteomes" id="UP000772434"/>
    </source>
</evidence>
<accession>A0A9P5PFQ1</accession>
<dbReference type="EMBL" id="JADNRY010000115">
    <property type="protein sequence ID" value="KAF9064799.1"/>
    <property type="molecule type" value="Genomic_DNA"/>
</dbReference>
<dbReference type="Proteomes" id="UP000772434">
    <property type="component" value="Unassembled WGS sequence"/>
</dbReference>
<name>A0A9P5PFQ1_9AGAR</name>
<sequence>MAKEDSYGCGREIHTHQTMKKKNVITPEMCMCIMDLVEEGASPEKVNNIIHSVGKSLGIEVTDDISGRTARRVVDTNEKMTLFLGISLAPGHTSEEQLQGWVDTIDGMHNTYAASPTGQKNPLDKCNFYLKVIRMLTDHAADQKKLFALFWALKEKMEHEVWGEQALKGIAPDDVVRIALDYSTAAVQAAGGAIAWDALPDKDQAAHNAEVTIAIITHFGQEDFDKLTSEQKAEVDFCIW</sequence>
<protein>
    <submittedName>
        <fullName evidence="1">Uncharacterized protein</fullName>
    </submittedName>
</protein>
<evidence type="ECO:0000313" key="1">
    <source>
        <dbReference type="EMBL" id="KAF9064799.1"/>
    </source>
</evidence>
<proteinExistence type="predicted"/>
<gene>
    <name evidence="1" type="ORF">BDP27DRAFT_1366920</name>
</gene>
<comment type="caution">
    <text evidence="1">The sequence shown here is derived from an EMBL/GenBank/DDBJ whole genome shotgun (WGS) entry which is preliminary data.</text>
</comment>